<dbReference type="GO" id="GO:0015842">
    <property type="term" value="P:aminergic neurotransmitter loading into synaptic vesicle"/>
    <property type="evidence" value="ECO:0007669"/>
    <property type="project" value="TreeGrafter"/>
</dbReference>
<feature type="transmembrane region" description="Helical" evidence="6">
    <location>
        <begin position="195"/>
        <end position="215"/>
    </location>
</feature>
<evidence type="ECO:0000313" key="7">
    <source>
        <dbReference type="Proteomes" id="UP000079169"/>
    </source>
</evidence>
<evidence type="ECO:0000256" key="2">
    <source>
        <dbReference type="ARBA" id="ARBA00022448"/>
    </source>
</evidence>
<dbReference type="GO" id="GO:0005335">
    <property type="term" value="F:serotonin:sodium:chloride symporter activity"/>
    <property type="evidence" value="ECO:0007669"/>
    <property type="project" value="TreeGrafter"/>
</dbReference>
<evidence type="ECO:0000313" key="8">
    <source>
        <dbReference type="RefSeq" id="XP_026688352.1"/>
    </source>
</evidence>
<reference evidence="8" key="1">
    <citation type="submission" date="2025-08" db="UniProtKB">
        <authorList>
            <consortium name="RefSeq"/>
        </authorList>
    </citation>
    <scope>IDENTIFICATION</scope>
</reference>
<dbReference type="PaxDb" id="121845-A0A3Q0JIZ5"/>
<feature type="transmembrane region" description="Helical" evidence="6">
    <location>
        <begin position="20"/>
        <end position="40"/>
    </location>
</feature>
<dbReference type="RefSeq" id="XP_026688352.1">
    <property type="nucleotide sequence ID" value="XM_026832551.1"/>
</dbReference>
<dbReference type="STRING" id="121845.A0A3Q0JIZ5"/>
<dbReference type="Gene3D" id="1.20.1250.20">
    <property type="entry name" value="MFS general substrate transporter like domains"/>
    <property type="match status" value="1"/>
</dbReference>
<feature type="transmembrane region" description="Helical" evidence="6">
    <location>
        <begin position="81"/>
        <end position="102"/>
    </location>
</feature>
<protein>
    <submittedName>
        <fullName evidence="8">Synaptic vesicular amine transporter-like</fullName>
    </submittedName>
</protein>
<organism evidence="7 8">
    <name type="scientific">Diaphorina citri</name>
    <name type="common">Asian citrus psyllid</name>
    <dbReference type="NCBI Taxonomy" id="121845"/>
    <lineage>
        <taxon>Eukaryota</taxon>
        <taxon>Metazoa</taxon>
        <taxon>Ecdysozoa</taxon>
        <taxon>Arthropoda</taxon>
        <taxon>Hexapoda</taxon>
        <taxon>Insecta</taxon>
        <taxon>Pterygota</taxon>
        <taxon>Neoptera</taxon>
        <taxon>Paraneoptera</taxon>
        <taxon>Hemiptera</taxon>
        <taxon>Sternorrhyncha</taxon>
        <taxon>Psylloidea</taxon>
        <taxon>Psyllidae</taxon>
        <taxon>Diaphorininae</taxon>
        <taxon>Diaphorina</taxon>
    </lineage>
</organism>
<dbReference type="GeneID" id="113472765"/>
<keyword evidence="3 6" id="KW-0812">Transmembrane</keyword>
<feature type="non-terminal residue" evidence="8">
    <location>
        <position position="223"/>
    </location>
</feature>
<gene>
    <name evidence="8" type="primary">LOC113472765</name>
</gene>
<proteinExistence type="predicted"/>
<accession>A0A3Q0JIZ5</accession>
<dbReference type="SUPFAM" id="SSF103473">
    <property type="entry name" value="MFS general substrate transporter"/>
    <property type="match status" value="1"/>
</dbReference>
<comment type="subcellular location">
    <subcellularLocation>
        <location evidence="1">Membrane</location>
        <topology evidence="1">Multi-pass membrane protein</topology>
    </subcellularLocation>
</comment>
<dbReference type="InterPro" id="IPR050930">
    <property type="entry name" value="MFS_Vesicular_Transporter"/>
</dbReference>
<dbReference type="Proteomes" id="UP000079169">
    <property type="component" value="Unplaced"/>
</dbReference>
<name>A0A3Q0JIZ5_DIACI</name>
<keyword evidence="5 6" id="KW-0472">Membrane</keyword>
<sequence length="223" mass="24886">MCIVAEQYDEEIHRSRVMGIILGSIALGVLTGYPVGGFLYDFINKAAPFVLIAVLVLVDLGLQLTFMNFKSSIIDESPHSARVWTSLLSDHLILIILASIWLSSSAMSILEPITSNAQPLYRQPTLSRCLDISTVRSFDSNHTGIHLVILIRHVYSRTMSTDLANVTRQTRVVEIDKVGCFAIFDQEFGLVIEMFGFYLADINVIVVIVYLSMFLDNILLTVV</sequence>
<keyword evidence="2" id="KW-0813">Transport</keyword>
<evidence type="ECO:0000256" key="1">
    <source>
        <dbReference type="ARBA" id="ARBA00004141"/>
    </source>
</evidence>
<evidence type="ECO:0000256" key="6">
    <source>
        <dbReference type="SAM" id="Phobius"/>
    </source>
</evidence>
<dbReference type="AlphaFoldDB" id="A0A3Q0JIZ5"/>
<dbReference type="PANTHER" id="PTHR23506">
    <property type="entry name" value="GH10249P"/>
    <property type="match status" value="1"/>
</dbReference>
<dbReference type="PANTHER" id="PTHR23506:SF4">
    <property type="entry name" value="PORTABELLA"/>
    <property type="match status" value="1"/>
</dbReference>
<feature type="transmembrane region" description="Helical" evidence="6">
    <location>
        <begin position="46"/>
        <end position="69"/>
    </location>
</feature>
<evidence type="ECO:0000256" key="3">
    <source>
        <dbReference type="ARBA" id="ARBA00022692"/>
    </source>
</evidence>
<evidence type="ECO:0000256" key="4">
    <source>
        <dbReference type="ARBA" id="ARBA00022989"/>
    </source>
</evidence>
<dbReference type="GO" id="GO:0043195">
    <property type="term" value="C:terminal bouton"/>
    <property type="evidence" value="ECO:0007669"/>
    <property type="project" value="TreeGrafter"/>
</dbReference>
<dbReference type="KEGG" id="dci:113472765"/>
<evidence type="ECO:0000256" key="5">
    <source>
        <dbReference type="ARBA" id="ARBA00023136"/>
    </source>
</evidence>
<keyword evidence="7" id="KW-1185">Reference proteome</keyword>
<dbReference type="InterPro" id="IPR036259">
    <property type="entry name" value="MFS_trans_sf"/>
</dbReference>
<keyword evidence="4 6" id="KW-1133">Transmembrane helix</keyword>
<dbReference type="GO" id="GO:0030672">
    <property type="term" value="C:synaptic vesicle membrane"/>
    <property type="evidence" value="ECO:0007669"/>
    <property type="project" value="TreeGrafter"/>
</dbReference>